<protein>
    <submittedName>
        <fullName evidence="2">Uncharacterized protein</fullName>
    </submittedName>
</protein>
<keyword evidence="1" id="KW-0812">Transmembrane</keyword>
<dbReference type="EMBL" id="MRWD01000012">
    <property type="protein sequence ID" value="ORJ22038.1"/>
    <property type="molecule type" value="Genomic_DNA"/>
</dbReference>
<dbReference type="Proteomes" id="UP000192722">
    <property type="component" value="Unassembled WGS sequence"/>
</dbReference>
<evidence type="ECO:0000313" key="2">
    <source>
        <dbReference type="EMBL" id="ORJ22038.1"/>
    </source>
</evidence>
<gene>
    <name evidence="2" type="ORF">BS639_07015</name>
</gene>
<comment type="caution">
    <text evidence="2">The sequence shown here is derived from an EMBL/GenBank/DDBJ whole genome shotgun (WGS) entry which is preliminary data.</text>
</comment>
<accession>A0ABX3U3G6</accession>
<sequence length="63" mass="7288">MALQVFLSQNIQKKSLPVGGFLFVFAFFLIRRNASQSGEGKKECEEKRFDTHAYFFAHWVSSL</sequence>
<keyword evidence="1" id="KW-0472">Membrane</keyword>
<keyword evidence="3" id="KW-1185">Reference proteome</keyword>
<name>A0ABX3U3G6_9GAMM</name>
<reference evidence="2 3" key="1">
    <citation type="journal article" date="2017" name="Int. J. Syst. Evol. Microbiol.">
        <title>Rouxiella badensis sp. nov. and Rouxiella silvae sp. nov. isolated from peat bog soil in Germany and emendation of the genus description.</title>
        <authorList>
            <person name="Le Fleche-Mateos A."/>
            <person name="Kugler J.H."/>
            <person name="Hansen S.H."/>
            <person name="Syldatk C."/>
            <person name="Hausmann R."/>
            <person name="Lomprez F."/>
            <person name="Vandenbogaert M."/>
            <person name="Manuguerra J.C."/>
            <person name="Grimont P.A."/>
        </authorList>
    </citation>
    <scope>NUCLEOTIDE SEQUENCE [LARGE SCALE GENOMIC DNA]</scope>
    <source>
        <strain evidence="2 3">213</strain>
    </source>
</reference>
<keyword evidence="1" id="KW-1133">Transmembrane helix</keyword>
<evidence type="ECO:0000313" key="3">
    <source>
        <dbReference type="Proteomes" id="UP000192722"/>
    </source>
</evidence>
<feature type="transmembrane region" description="Helical" evidence="1">
    <location>
        <begin position="15"/>
        <end position="31"/>
    </location>
</feature>
<evidence type="ECO:0000256" key="1">
    <source>
        <dbReference type="SAM" id="Phobius"/>
    </source>
</evidence>
<organism evidence="2 3">
    <name type="scientific">Rouxiella silvae</name>
    <dbReference type="NCBI Taxonomy" id="1646373"/>
    <lineage>
        <taxon>Bacteria</taxon>
        <taxon>Pseudomonadati</taxon>
        <taxon>Pseudomonadota</taxon>
        <taxon>Gammaproteobacteria</taxon>
        <taxon>Enterobacterales</taxon>
        <taxon>Yersiniaceae</taxon>
        <taxon>Rouxiella</taxon>
    </lineage>
</organism>
<proteinExistence type="predicted"/>